<proteinExistence type="predicted"/>
<dbReference type="Proteomes" id="UP000799424">
    <property type="component" value="Unassembled WGS sequence"/>
</dbReference>
<sequence length="745" mass="81560">MSGPQVMYKPTLSAMLPAAGLFLPETLHRREGHWPGLTETDGPRPKYFQRMAARPKHEARDADESMVSIPVLGSSEDLDAFPSIATAFQFAHFVSSSSKPSSDSHALASLLRRVQQDVSEANRLYLSAAVTNFLDAWPDRKVWVDNIFVDTRGALNDIGQYIETFRVAGDDGGATGLKRRFEWISGHQKRLSTKQQLLSACHSSLVTAINIMQTVELCGVTTGSWQDPIYEAPVQPWVKNDDANALRGPYSRREWRLSQKNLSASNIHLSESEQDNMETRSVNSLPAELPGSTPDDLANGARIDQLPSPLVHNSCQRSSQRRSCFERKRENEMALNTATGPSSYSYSSLPDSLRIRSPLDHAPTRNSFDQFPFTASTMPDVSRASLDGARPHSHPVRSRGVTLPGTTARTSTDFVAPLPTVDEKIVERNDSTTSTTAVVTMPQVARRYYPNHVYIRKQPGKHRSLPSELPHLQSQSLLTDDLANWMVPPSAQSDKLKSIEWDTPSGFSSPSISIASCPVAAQVQPVESYTDSPMLENQYEEVSGITSEPGSMIVPNEEDHTSQHVNDELQIPSNASSVESVQSGTGERDYAVSVRSYASSLARKPVPVTARIHSSISFITKDATLPTEEEDVLSVAPSSECTSPPLPSTSTPTADDTELSQLQQKLLQQAYVQVGNASDSTETEEVVATKTPEPTTTELALLSPSSQDKEIVPDVTSPPTAKPMSAQAKRRAAHQRRMELAFGGN</sequence>
<feature type="compositionally biased region" description="Low complexity" evidence="1">
    <location>
        <begin position="686"/>
        <end position="701"/>
    </location>
</feature>
<dbReference type="AlphaFoldDB" id="A0A6A7A380"/>
<feature type="region of interest" description="Disordered" evidence="1">
    <location>
        <begin position="629"/>
        <end position="656"/>
    </location>
</feature>
<reference evidence="2" key="1">
    <citation type="journal article" date="2020" name="Stud. Mycol.">
        <title>101 Dothideomycetes genomes: a test case for predicting lifestyles and emergence of pathogens.</title>
        <authorList>
            <person name="Haridas S."/>
            <person name="Albert R."/>
            <person name="Binder M."/>
            <person name="Bloem J."/>
            <person name="Labutti K."/>
            <person name="Salamov A."/>
            <person name="Andreopoulos B."/>
            <person name="Baker S."/>
            <person name="Barry K."/>
            <person name="Bills G."/>
            <person name="Bluhm B."/>
            <person name="Cannon C."/>
            <person name="Castanera R."/>
            <person name="Culley D."/>
            <person name="Daum C."/>
            <person name="Ezra D."/>
            <person name="Gonzalez J."/>
            <person name="Henrissat B."/>
            <person name="Kuo A."/>
            <person name="Liang C."/>
            <person name="Lipzen A."/>
            <person name="Lutzoni F."/>
            <person name="Magnuson J."/>
            <person name="Mondo S."/>
            <person name="Nolan M."/>
            <person name="Ohm R."/>
            <person name="Pangilinan J."/>
            <person name="Park H.-J."/>
            <person name="Ramirez L."/>
            <person name="Alfaro M."/>
            <person name="Sun H."/>
            <person name="Tritt A."/>
            <person name="Yoshinaga Y."/>
            <person name="Zwiers L.-H."/>
            <person name="Turgeon B."/>
            <person name="Goodwin S."/>
            <person name="Spatafora J."/>
            <person name="Crous P."/>
            <person name="Grigoriev I."/>
        </authorList>
    </citation>
    <scope>NUCLEOTIDE SEQUENCE</scope>
    <source>
        <strain evidence="2">CBS 113818</strain>
    </source>
</reference>
<accession>A0A6A7A380</accession>
<protein>
    <submittedName>
        <fullName evidence="2">Uncharacterized protein</fullName>
    </submittedName>
</protein>
<feature type="region of interest" description="Disordered" evidence="1">
    <location>
        <begin position="386"/>
        <end position="412"/>
    </location>
</feature>
<evidence type="ECO:0000256" key="1">
    <source>
        <dbReference type="SAM" id="MobiDB-lite"/>
    </source>
</evidence>
<feature type="region of interest" description="Disordered" evidence="1">
    <location>
        <begin position="676"/>
        <end position="733"/>
    </location>
</feature>
<dbReference type="OrthoDB" id="3798150at2759"/>
<evidence type="ECO:0000313" key="2">
    <source>
        <dbReference type="EMBL" id="KAF2827015.1"/>
    </source>
</evidence>
<organism evidence="2 3">
    <name type="scientific">Ophiobolus disseminans</name>
    <dbReference type="NCBI Taxonomy" id="1469910"/>
    <lineage>
        <taxon>Eukaryota</taxon>
        <taxon>Fungi</taxon>
        <taxon>Dikarya</taxon>
        <taxon>Ascomycota</taxon>
        <taxon>Pezizomycotina</taxon>
        <taxon>Dothideomycetes</taxon>
        <taxon>Pleosporomycetidae</taxon>
        <taxon>Pleosporales</taxon>
        <taxon>Pleosporineae</taxon>
        <taxon>Phaeosphaeriaceae</taxon>
        <taxon>Ophiobolus</taxon>
    </lineage>
</organism>
<dbReference type="EMBL" id="MU006225">
    <property type="protein sequence ID" value="KAF2827015.1"/>
    <property type="molecule type" value="Genomic_DNA"/>
</dbReference>
<keyword evidence="3" id="KW-1185">Reference proteome</keyword>
<evidence type="ECO:0000313" key="3">
    <source>
        <dbReference type="Proteomes" id="UP000799424"/>
    </source>
</evidence>
<name>A0A6A7A380_9PLEO</name>
<feature type="compositionally biased region" description="Low complexity" evidence="1">
    <location>
        <begin position="637"/>
        <end position="656"/>
    </location>
</feature>
<feature type="region of interest" description="Disordered" evidence="1">
    <location>
        <begin position="266"/>
        <end position="328"/>
    </location>
</feature>
<gene>
    <name evidence="2" type="ORF">CC86DRAFT_455585</name>
</gene>